<proteinExistence type="predicted"/>
<sequence length="363" mass="38307">MKSGTTSLQELLFANRPALQSQGLLVPGHTWGDQARAVTEVARTARVTGALWSALRDEIAAHDGPAVVSMEYLAPLPPALVAAVVASLGDTRVEVVLTVRDLNRTLVSMWQETIQNGRSWTWADYLDGARRARPRRRVPRVVPEAGRTFWKQQDVVGLVRTWGAAAGPGSVSVVTVPPPGAPRDELAARFGRAVGFSSDGLLSGESANASLGLTSAVLLQRVNAELADRGVSLDAGKRLRKRVLAKQILAARAATEPRIGLPVERWVRSYAAGTVRRLAAEVPRLEGSWADLTPVDVPGSVPATVDDTALTDTAGRAFAELRTVLAERGVTPPEEWPVGASGDRAVAALAGLVAAGVRAGVTA</sequence>
<comment type="caution">
    <text evidence="1">The sequence shown here is derived from an EMBL/GenBank/DDBJ whole genome shotgun (WGS) entry which is preliminary data.</text>
</comment>
<reference evidence="2" key="1">
    <citation type="journal article" date="2019" name="Int. J. Syst. Evol. Microbiol.">
        <title>The Global Catalogue of Microorganisms (GCM) 10K type strain sequencing project: providing services to taxonomists for standard genome sequencing and annotation.</title>
        <authorList>
            <consortium name="The Broad Institute Genomics Platform"/>
            <consortium name="The Broad Institute Genome Sequencing Center for Infectious Disease"/>
            <person name="Wu L."/>
            <person name="Ma J."/>
        </authorList>
    </citation>
    <scope>NUCLEOTIDE SEQUENCE [LARGE SCALE GENOMIC DNA]</scope>
    <source>
        <strain evidence="2">JCM 15309</strain>
    </source>
</reference>
<keyword evidence="2" id="KW-1185">Reference proteome</keyword>
<dbReference type="Proteomes" id="UP001500571">
    <property type="component" value="Unassembled WGS sequence"/>
</dbReference>
<evidence type="ECO:0008006" key="3">
    <source>
        <dbReference type="Google" id="ProtNLM"/>
    </source>
</evidence>
<organism evidence="1 2">
    <name type="scientific">Nocardioides panacihumi</name>
    <dbReference type="NCBI Taxonomy" id="400774"/>
    <lineage>
        <taxon>Bacteria</taxon>
        <taxon>Bacillati</taxon>
        <taxon>Actinomycetota</taxon>
        <taxon>Actinomycetes</taxon>
        <taxon>Propionibacteriales</taxon>
        <taxon>Nocardioidaceae</taxon>
        <taxon>Nocardioides</taxon>
    </lineage>
</organism>
<accession>A0ABP5D291</accession>
<dbReference type="EMBL" id="BAAAPB010000004">
    <property type="protein sequence ID" value="GAA1972607.1"/>
    <property type="molecule type" value="Genomic_DNA"/>
</dbReference>
<protein>
    <recommendedName>
        <fullName evidence="3">F-box domain-containing protein</fullName>
    </recommendedName>
</protein>
<evidence type="ECO:0000313" key="2">
    <source>
        <dbReference type="Proteomes" id="UP001500571"/>
    </source>
</evidence>
<evidence type="ECO:0000313" key="1">
    <source>
        <dbReference type="EMBL" id="GAA1972607.1"/>
    </source>
</evidence>
<name>A0ABP5D291_9ACTN</name>
<gene>
    <name evidence="1" type="ORF">GCM10009798_37210</name>
</gene>